<sequence length="528" mass="60070">MKALTTRLKGEIAEDDIGSVGAMEDFEFGDTFVATEPLDIEILYRDIPDYPVDNDWLFFEHLEEEHNVFYDIISVPLSDFEERRSVTVAAGDMPDYATDTWPGDEGDFTSSGVILPISDYVHLMPHFQQRIEDWELEQQIDNLRQLDGSYYVLPGLNENVHFDFSLKYNRTVFEEYGLEEPETWDELRDALVVLRDETGTEPMTLWWQGDALFNFSGASFDTVGGWGFGGGVIFDEDADEFVYAPQQQGYRDMIEYFAGLHEDGLLDQEAFTQDGDMANNKLTNLEAFVSSGQAGTMSEVNNGLTEAHGEGEYEFVRMPLLEGPAGPQVAGGQLVSGIMLNADVAERDDFLAVLQYIDWLYYSDEGTEYAQWGVEGETFERTDEVAGGYRPVDGIGFEQFNTDADEDLQADYGFGNVAFAFAGPAEIRQSIMNENEMEYQERMNEERELIEEDPIYPMSAADQEQAALMSTPLQDTVNQYTLRFITGQYSMDRWDEFMDDLENQNVEGYLDLVNDAYRDFQETLEEVE</sequence>
<keyword evidence="5" id="KW-0449">Lipoprotein</keyword>
<dbReference type="Pfam" id="PF01547">
    <property type="entry name" value="SBP_bac_1"/>
    <property type="match status" value="1"/>
</dbReference>
<dbReference type="PANTHER" id="PTHR43649">
    <property type="entry name" value="ARABINOSE-BINDING PROTEIN-RELATED"/>
    <property type="match status" value="1"/>
</dbReference>
<gene>
    <name evidence="6" type="ORF">GCM10008936_14330</name>
</gene>
<evidence type="ECO:0000256" key="2">
    <source>
        <dbReference type="ARBA" id="ARBA00022729"/>
    </source>
</evidence>
<evidence type="ECO:0000256" key="4">
    <source>
        <dbReference type="ARBA" id="ARBA00023139"/>
    </source>
</evidence>
<keyword evidence="3" id="KW-0472">Membrane</keyword>
<dbReference type="Proteomes" id="UP001410648">
    <property type="component" value="Unassembled WGS sequence"/>
</dbReference>
<evidence type="ECO:0000256" key="1">
    <source>
        <dbReference type="ARBA" id="ARBA00022475"/>
    </source>
</evidence>
<accession>A0ABP3KT80</accession>
<dbReference type="PANTHER" id="PTHR43649:SF33">
    <property type="entry name" value="POLYGALACTURONAN_RHAMNOGALACTURONAN-BINDING PROTEIN YTCQ"/>
    <property type="match status" value="1"/>
</dbReference>
<organism evidence="6 7">
    <name type="scientific">Alkalibacterium indicireducens</name>
    <dbReference type="NCBI Taxonomy" id="398758"/>
    <lineage>
        <taxon>Bacteria</taxon>
        <taxon>Bacillati</taxon>
        <taxon>Bacillota</taxon>
        <taxon>Bacilli</taxon>
        <taxon>Lactobacillales</taxon>
        <taxon>Carnobacteriaceae</taxon>
        <taxon>Alkalibacterium</taxon>
    </lineage>
</organism>
<keyword evidence="4" id="KW-0564">Palmitate</keyword>
<dbReference type="InterPro" id="IPR050490">
    <property type="entry name" value="Bact_solute-bd_prot1"/>
</dbReference>
<evidence type="ECO:0000313" key="7">
    <source>
        <dbReference type="Proteomes" id="UP001410648"/>
    </source>
</evidence>
<keyword evidence="7" id="KW-1185">Reference proteome</keyword>
<dbReference type="RefSeq" id="WP_346024851.1">
    <property type="nucleotide sequence ID" value="NZ_BAAADA010000116.1"/>
</dbReference>
<keyword evidence="2" id="KW-0732">Signal</keyword>
<evidence type="ECO:0000256" key="3">
    <source>
        <dbReference type="ARBA" id="ARBA00023136"/>
    </source>
</evidence>
<reference evidence="7" key="1">
    <citation type="journal article" date="2019" name="Int. J. Syst. Evol. Microbiol.">
        <title>The Global Catalogue of Microorganisms (GCM) 10K type strain sequencing project: providing services to taxonomists for standard genome sequencing and annotation.</title>
        <authorList>
            <consortium name="The Broad Institute Genomics Platform"/>
            <consortium name="The Broad Institute Genome Sequencing Center for Infectious Disease"/>
            <person name="Wu L."/>
            <person name="Ma J."/>
        </authorList>
    </citation>
    <scope>NUCLEOTIDE SEQUENCE [LARGE SCALE GENOMIC DNA]</scope>
    <source>
        <strain evidence="7">JCM 14232</strain>
    </source>
</reference>
<keyword evidence="1" id="KW-1003">Cell membrane</keyword>
<protein>
    <submittedName>
        <fullName evidence="6">Extracellular solute-binding protein</fullName>
    </submittedName>
</protein>
<name>A0ABP3KT80_9LACT</name>
<evidence type="ECO:0000256" key="5">
    <source>
        <dbReference type="ARBA" id="ARBA00023288"/>
    </source>
</evidence>
<evidence type="ECO:0000313" key="6">
    <source>
        <dbReference type="EMBL" id="GAA0486628.1"/>
    </source>
</evidence>
<dbReference type="Gene3D" id="3.40.190.10">
    <property type="entry name" value="Periplasmic binding protein-like II"/>
    <property type="match status" value="2"/>
</dbReference>
<dbReference type="InterPro" id="IPR006059">
    <property type="entry name" value="SBP"/>
</dbReference>
<proteinExistence type="predicted"/>
<dbReference type="SUPFAM" id="SSF53850">
    <property type="entry name" value="Periplasmic binding protein-like II"/>
    <property type="match status" value="1"/>
</dbReference>
<comment type="caution">
    <text evidence="6">The sequence shown here is derived from an EMBL/GenBank/DDBJ whole genome shotgun (WGS) entry which is preliminary data.</text>
</comment>
<dbReference type="EMBL" id="BAAADA010000116">
    <property type="protein sequence ID" value="GAA0486628.1"/>
    <property type="molecule type" value="Genomic_DNA"/>
</dbReference>